<dbReference type="InterPro" id="IPR001962">
    <property type="entry name" value="Asn_synthase"/>
</dbReference>
<dbReference type="InterPro" id="IPR014729">
    <property type="entry name" value="Rossmann-like_a/b/a_fold"/>
</dbReference>
<comment type="catalytic activity">
    <reaction evidence="3">
        <text>L-aspartate + L-glutamine + ATP + H2O = L-asparagine + L-glutamate + AMP + diphosphate + H(+)</text>
        <dbReference type="Rhea" id="RHEA:12228"/>
        <dbReference type="ChEBI" id="CHEBI:15377"/>
        <dbReference type="ChEBI" id="CHEBI:15378"/>
        <dbReference type="ChEBI" id="CHEBI:29985"/>
        <dbReference type="ChEBI" id="CHEBI:29991"/>
        <dbReference type="ChEBI" id="CHEBI:30616"/>
        <dbReference type="ChEBI" id="CHEBI:33019"/>
        <dbReference type="ChEBI" id="CHEBI:58048"/>
        <dbReference type="ChEBI" id="CHEBI:58359"/>
        <dbReference type="ChEBI" id="CHEBI:456215"/>
        <dbReference type="EC" id="6.3.5.4"/>
    </reaction>
</comment>
<dbReference type="Pfam" id="PF00733">
    <property type="entry name" value="Asn_synthase"/>
    <property type="match status" value="1"/>
</dbReference>
<dbReference type="EMBL" id="SNWD01000012">
    <property type="protein sequence ID" value="TDN79554.1"/>
    <property type="molecule type" value="Genomic_DNA"/>
</dbReference>
<evidence type="ECO:0000256" key="1">
    <source>
        <dbReference type="ARBA" id="ARBA00005187"/>
    </source>
</evidence>
<comment type="caution">
    <text evidence="5">The sequence shown here is derived from an EMBL/GenBank/DDBJ whole genome shotgun (WGS) entry which is preliminary data.</text>
</comment>
<dbReference type="AlphaFoldDB" id="A0A4R6FGK7"/>
<dbReference type="RefSeq" id="WP_133496518.1">
    <property type="nucleotide sequence ID" value="NZ_BMLU01000020.1"/>
</dbReference>
<evidence type="ECO:0000256" key="2">
    <source>
        <dbReference type="ARBA" id="ARBA00012737"/>
    </source>
</evidence>
<dbReference type="EC" id="6.3.5.4" evidence="2"/>
<dbReference type="InterPro" id="IPR051786">
    <property type="entry name" value="ASN_synthetase/amidase"/>
</dbReference>
<reference evidence="5 6" key="1">
    <citation type="submission" date="2019-03" db="EMBL/GenBank/DDBJ databases">
        <title>Genomic Encyclopedia of Type Strains, Phase IV (KMG-IV): sequencing the most valuable type-strain genomes for metagenomic binning, comparative biology and taxonomic classification.</title>
        <authorList>
            <person name="Goeker M."/>
        </authorList>
    </citation>
    <scope>NUCLEOTIDE SEQUENCE [LARGE SCALE GENOMIC DNA]</scope>
    <source>
        <strain evidence="5 6">DSM 25059</strain>
    </source>
</reference>
<evidence type="ECO:0000256" key="3">
    <source>
        <dbReference type="ARBA" id="ARBA00048741"/>
    </source>
</evidence>
<dbReference type="PANTHER" id="PTHR43284:SF1">
    <property type="entry name" value="ASPARAGINE SYNTHETASE"/>
    <property type="match status" value="1"/>
</dbReference>
<dbReference type="GO" id="GO:0004066">
    <property type="term" value="F:asparagine synthase (glutamine-hydrolyzing) activity"/>
    <property type="evidence" value="ECO:0007669"/>
    <property type="project" value="UniProtKB-EC"/>
</dbReference>
<evidence type="ECO:0000313" key="6">
    <source>
        <dbReference type="Proteomes" id="UP000295493"/>
    </source>
</evidence>
<dbReference type="OrthoDB" id="9763290at2"/>
<feature type="domain" description="Asparagine synthetase" evidence="4">
    <location>
        <begin position="214"/>
        <end position="277"/>
    </location>
</feature>
<sequence length="600" mass="66355">MLLSLPHSPGQAPTLVATASTDILIVRDGWQVAIDATVSHQHRDTIERDAARLIDTLAETGAPRLDRALYESLFGGHFAVLALHSSTGRAFALRDVPGAKTLYLTVDATQVLVGTVQNEVAQRRAAPGTLSRRAAQTILVLDHFLDGDTLRADISEIAIGTALQFESARAPTLLRQFDLALATQENDDDQPTNVRRLREAILAAHARRAGPDNIVLLSGGIDSSVMLCALRELVEPARLRAVSCRVKGTTQDETSYAAQLAKATSVPMEIIEVDPDDEDNFASFEDDLLAMNVPYLGRYIYGNLGHSPDSVYFAGQDTRLHTPDLNNADRLAFALLPLQHNVATRSAARALTTAFSAIVPQPKNYNAAPRWRRGLSRAAMAPDLDRYLQRFLFHVDQARWRALGVDDASAQRFAASVEVESAAAKNKRHLYNLIVAAKWRTQYTDDMRYLQDVGRLNGTNVALPFYDIALARMSSGLPMAQATRYIEGQGTFDRKKTPVNKVLLREAFRAELPEALMLRAKAVSNTLHLLYSGVVGRKIRTILERDLQRGAQSVIRQLNAQPFVSRFLAMTEFAPDEEAFLTRIYWITAMAYIGRDLEVQ</sequence>
<dbReference type="Gene3D" id="3.40.50.620">
    <property type="entry name" value="HUPs"/>
    <property type="match status" value="1"/>
</dbReference>
<protein>
    <recommendedName>
        <fullName evidence="2">asparagine synthase (glutamine-hydrolyzing)</fullName>
        <ecNumber evidence="2">6.3.5.4</ecNumber>
    </recommendedName>
</protein>
<name>A0A4R6FGK7_9SPHN</name>
<evidence type="ECO:0000259" key="4">
    <source>
        <dbReference type="Pfam" id="PF00733"/>
    </source>
</evidence>
<dbReference type="SUPFAM" id="SSF52402">
    <property type="entry name" value="Adenine nucleotide alpha hydrolases-like"/>
    <property type="match status" value="1"/>
</dbReference>
<accession>A0A4R6FGK7</accession>
<proteinExistence type="predicted"/>
<dbReference type="GO" id="GO:0006529">
    <property type="term" value="P:asparagine biosynthetic process"/>
    <property type="evidence" value="ECO:0007669"/>
    <property type="project" value="InterPro"/>
</dbReference>
<dbReference type="Proteomes" id="UP000295493">
    <property type="component" value="Unassembled WGS sequence"/>
</dbReference>
<evidence type="ECO:0000313" key="5">
    <source>
        <dbReference type="EMBL" id="TDN79554.1"/>
    </source>
</evidence>
<dbReference type="PANTHER" id="PTHR43284">
    <property type="entry name" value="ASPARAGINE SYNTHETASE (GLUTAMINE-HYDROLYZING)"/>
    <property type="match status" value="1"/>
</dbReference>
<comment type="pathway">
    <text evidence="1">Amino-acid biosynthesis; L-asparagine biosynthesis; L-asparagine from L-aspartate (L-Gln route): step 1/1.</text>
</comment>
<keyword evidence="6" id="KW-1185">Reference proteome</keyword>
<organism evidence="5 6">
    <name type="scientific">Stakelama pacifica</name>
    <dbReference type="NCBI Taxonomy" id="517720"/>
    <lineage>
        <taxon>Bacteria</taxon>
        <taxon>Pseudomonadati</taxon>
        <taxon>Pseudomonadota</taxon>
        <taxon>Alphaproteobacteria</taxon>
        <taxon>Sphingomonadales</taxon>
        <taxon>Sphingomonadaceae</taxon>
        <taxon>Stakelama</taxon>
    </lineage>
</organism>
<gene>
    <name evidence="5" type="ORF">EV664_11233</name>
</gene>